<keyword evidence="8" id="KW-0406">Ion transport</keyword>
<dbReference type="PANTHER" id="PTHR32552">
    <property type="entry name" value="FERRICHROME IRON RECEPTOR-RELATED"/>
    <property type="match status" value="1"/>
</dbReference>
<dbReference type="OrthoDB" id="9768177at2"/>
<dbReference type="PANTHER" id="PTHR32552:SF68">
    <property type="entry name" value="FERRICHROME OUTER MEMBRANE TRANSPORTER_PHAGE RECEPTOR"/>
    <property type="match status" value="1"/>
</dbReference>
<dbReference type="InterPro" id="IPR023997">
    <property type="entry name" value="TonB-dep_OMP_SusC/RagA_CS"/>
</dbReference>
<dbReference type="InterPro" id="IPR023996">
    <property type="entry name" value="TonB-dep_OMP_SusC/RagA"/>
</dbReference>
<evidence type="ECO:0000256" key="6">
    <source>
        <dbReference type="ARBA" id="ARBA00022729"/>
    </source>
</evidence>
<evidence type="ECO:0000256" key="9">
    <source>
        <dbReference type="ARBA" id="ARBA00023136"/>
    </source>
</evidence>
<keyword evidence="7" id="KW-0408">Iron</keyword>
<dbReference type="InterPro" id="IPR008969">
    <property type="entry name" value="CarboxyPept-like_regulatory"/>
</dbReference>
<feature type="signal peptide" evidence="12">
    <location>
        <begin position="1"/>
        <end position="33"/>
    </location>
</feature>
<evidence type="ECO:0000256" key="10">
    <source>
        <dbReference type="ARBA" id="ARBA00023237"/>
    </source>
</evidence>
<dbReference type="EMBL" id="STFF01000002">
    <property type="protein sequence ID" value="THU40157.1"/>
    <property type="molecule type" value="Genomic_DNA"/>
</dbReference>
<evidence type="ECO:0000256" key="4">
    <source>
        <dbReference type="ARBA" id="ARBA00022496"/>
    </source>
</evidence>
<dbReference type="AlphaFoldDB" id="A0A4S8HWX4"/>
<comment type="subcellular location">
    <subcellularLocation>
        <location evidence="1 11">Cell outer membrane</location>
        <topology evidence="1 11">Multi-pass membrane protein</topology>
    </subcellularLocation>
</comment>
<evidence type="ECO:0000256" key="7">
    <source>
        <dbReference type="ARBA" id="ARBA00023004"/>
    </source>
</evidence>
<keyword evidence="9 11" id="KW-0472">Membrane</keyword>
<keyword evidence="5 11" id="KW-0812">Transmembrane</keyword>
<comment type="caution">
    <text evidence="14">The sequence shown here is derived from an EMBL/GenBank/DDBJ whole genome shotgun (WGS) entry which is preliminary data.</text>
</comment>
<keyword evidence="10 11" id="KW-0998">Cell outer membrane</keyword>
<dbReference type="Proteomes" id="UP000306918">
    <property type="component" value="Unassembled WGS sequence"/>
</dbReference>
<dbReference type="GO" id="GO:0015344">
    <property type="term" value="F:siderophore uptake transmembrane transporter activity"/>
    <property type="evidence" value="ECO:0007669"/>
    <property type="project" value="TreeGrafter"/>
</dbReference>
<accession>A0A4S8HWX4</accession>
<evidence type="ECO:0000256" key="11">
    <source>
        <dbReference type="PROSITE-ProRule" id="PRU01360"/>
    </source>
</evidence>
<keyword evidence="15" id="KW-1185">Reference proteome</keyword>
<feature type="domain" description="TonB-dependent receptor plug" evidence="13">
    <location>
        <begin position="130"/>
        <end position="249"/>
    </location>
</feature>
<dbReference type="RefSeq" id="WP_136576911.1">
    <property type="nucleotide sequence ID" value="NZ_STFF01000002.1"/>
</dbReference>
<dbReference type="NCBIfam" id="TIGR04057">
    <property type="entry name" value="SusC_RagA_signa"/>
    <property type="match status" value="1"/>
</dbReference>
<protein>
    <submittedName>
        <fullName evidence="14">SusC/RagA family TonB-linked outer membrane protein</fullName>
    </submittedName>
</protein>
<evidence type="ECO:0000256" key="8">
    <source>
        <dbReference type="ARBA" id="ARBA00023065"/>
    </source>
</evidence>
<dbReference type="InterPro" id="IPR039426">
    <property type="entry name" value="TonB-dep_rcpt-like"/>
</dbReference>
<evidence type="ECO:0000256" key="2">
    <source>
        <dbReference type="ARBA" id="ARBA00022448"/>
    </source>
</evidence>
<evidence type="ECO:0000256" key="3">
    <source>
        <dbReference type="ARBA" id="ARBA00022452"/>
    </source>
</evidence>
<proteinExistence type="inferred from homology"/>
<evidence type="ECO:0000313" key="15">
    <source>
        <dbReference type="Proteomes" id="UP000306918"/>
    </source>
</evidence>
<keyword evidence="4" id="KW-0410">Iron transport</keyword>
<dbReference type="SUPFAM" id="SSF49464">
    <property type="entry name" value="Carboxypeptidase regulatory domain-like"/>
    <property type="match status" value="1"/>
</dbReference>
<keyword evidence="6 12" id="KW-0732">Signal</keyword>
<dbReference type="InterPro" id="IPR037066">
    <property type="entry name" value="Plug_dom_sf"/>
</dbReference>
<name>A0A4S8HWX4_9BACT</name>
<gene>
    <name evidence="14" type="ORF">FAM09_09765</name>
</gene>
<dbReference type="Pfam" id="PF13715">
    <property type="entry name" value="CarbopepD_reg_2"/>
    <property type="match status" value="1"/>
</dbReference>
<evidence type="ECO:0000259" key="13">
    <source>
        <dbReference type="Pfam" id="PF07715"/>
    </source>
</evidence>
<dbReference type="NCBIfam" id="TIGR04056">
    <property type="entry name" value="OMP_RagA_SusC"/>
    <property type="match status" value="1"/>
</dbReference>
<reference evidence="14 15" key="1">
    <citation type="submission" date="2019-04" db="EMBL/GenBank/DDBJ databases">
        <title>Niastella caeni sp. nov., isolated from activated sludge.</title>
        <authorList>
            <person name="Sheng M."/>
        </authorList>
    </citation>
    <scope>NUCLEOTIDE SEQUENCE [LARGE SCALE GENOMIC DNA]</scope>
    <source>
        <strain evidence="14 15">HX-2-15</strain>
    </source>
</reference>
<comment type="similarity">
    <text evidence="11">Belongs to the TonB-dependent receptor family.</text>
</comment>
<dbReference type="PROSITE" id="PS52016">
    <property type="entry name" value="TONB_DEPENDENT_REC_3"/>
    <property type="match status" value="1"/>
</dbReference>
<organism evidence="14 15">
    <name type="scientific">Niastella caeni</name>
    <dbReference type="NCBI Taxonomy" id="2569763"/>
    <lineage>
        <taxon>Bacteria</taxon>
        <taxon>Pseudomonadati</taxon>
        <taxon>Bacteroidota</taxon>
        <taxon>Chitinophagia</taxon>
        <taxon>Chitinophagales</taxon>
        <taxon>Chitinophagaceae</taxon>
        <taxon>Niastella</taxon>
    </lineage>
</organism>
<dbReference type="Gene3D" id="2.170.130.10">
    <property type="entry name" value="TonB-dependent receptor, plug domain"/>
    <property type="match status" value="1"/>
</dbReference>
<dbReference type="SUPFAM" id="SSF56935">
    <property type="entry name" value="Porins"/>
    <property type="match status" value="1"/>
</dbReference>
<feature type="chain" id="PRO_5020655746" evidence="12">
    <location>
        <begin position="34"/>
        <end position="1055"/>
    </location>
</feature>
<keyword evidence="2 11" id="KW-0813">Transport</keyword>
<evidence type="ECO:0000256" key="1">
    <source>
        <dbReference type="ARBA" id="ARBA00004571"/>
    </source>
</evidence>
<evidence type="ECO:0000313" key="14">
    <source>
        <dbReference type="EMBL" id="THU40157.1"/>
    </source>
</evidence>
<dbReference type="InterPro" id="IPR036942">
    <property type="entry name" value="Beta-barrel_TonB_sf"/>
</dbReference>
<evidence type="ECO:0000256" key="5">
    <source>
        <dbReference type="ARBA" id="ARBA00022692"/>
    </source>
</evidence>
<dbReference type="InterPro" id="IPR012910">
    <property type="entry name" value="Plug_dom"/>
</dbReference>
<dbReference type="GO" id="GO:0009279">
    <property type="term" value="C:cell outer membrane"/>
    <property type="evidence" value="ECO:0007669"/>
    <property type="project" value="UniProtKB-SubCell"/>
</dbReference>
<dbReference type="Gene3D" id="2.60.40.1120">
    <property type="entry name" value="Carboxypeptidase-like, regulatory domain"/>
    <property type="match status" value="1"/>
</dbReference>
<sequence>MKNYDRRVKRPVAGACHVMLLAALLFFSSLVSAQIITGTVVDASNQAVAGATVMVKGTNKATVTSNEGKFSIVADRSAVLVFTSVGFVSQEVPINGRTTLSVIMAGAAADNLQNVIVIALGMKRETKKLGYAAETVNINETQQNRTVNLMSALEGKVAGLDISPPTAGSGASTKIRMRGQSAFSGANNAPLIVINGLPMDQGARGADGNNSIDLGDNMQQINPDDIESMTVLKGATAAALYGSRAANGAIIITTKNGSRNSGLGVEYNLNYSADEVIDLTEFQYEYGQGQAGKRPATQGQAITTGQFGWGEKLDGAPTVQFDGVLRPYEAHRNRIKEFYRTGNSVTNTLAFSGGNGKGSFRASYANQDVLGITPNNDYHKKIFNLGVNYKLNEKLSVQLNANYAYEKNNNPPQVGVQGDGAPNFLYRIANSIGLDVLREKAVTPTGTETQTSGFQTTLINPYFLMPRQFIINKRDRLLGTAVIRYEMLKWLYWQGRVNMDYGVTSLERNRPTGVGTATPLNQAGTGFNGTYSVNTGTGRQMNIDLLVGGHHKAGEFSIDVSAGGNIFTNNNRTSNLSVVDFTVRDLYSFENGVVKSDPDNPTNFSIYRERVNSVYGFAEFGYKNLLFVNLTGRNDWFSVLNPANNSYFYPSVSGSFIFSELLQNARWLNYGKLRASWADVGSANGIGAFTGRLTYGTLPNQFNGMSLGAISNTNSPNSLLRPFSVKEKEIGMELKLFGNRVNLDVSAYDKVTKDQIITVVISNASGYTGTPLNLGSLQNRGIESMLEVIPVKTNDFSWSSAFNVATNSTKVLALAPGQQRQIVASFGGNEFIGSLVYEVGKPLNQLAAKTYLRNAKGEVVLTNAGRLQANAGADVLFGSALPKFTGGWSNTLRYKTLSLFVHVDYKIGGKILSSTALNGLRQGHTKASLVGRDGGVQFAGVYADGSPNKTAVDPQLFYTDYRNLQIADPFVFKSDFIKLRNITLTYDCSRLMGARLKFVKGLLLSASCRNVLIIKKYLPDLDPEAFASSGDNRVGYEQTTLPTTRNYGVNLNVKF</sequence>
<keyword evidence="3 11" id="KW-1134">Transmembrane beta strand</keyword>
<evidence type="ECO:0000256" key="12">
    <source>
        <dbReference type="SAM" id="SignalP"/>
    </source>
</evidence>
<dbReference type="Pfam" id="PF07715">
    <property type="entry name" value="Plug"/>
    <property type="match status" value="1"/>
</dbReference>
<dbReference type="Gene3D" id="2.40.170.20">
    <property type="entry name" value="TonB-dependent receptor, beta-barrel domain"/>
    <property type="match status" value="1"/>
</dbReference>